<gene>
    <name evidence="3" type="ORF">EJA12_03535</name>
</gene>
<dbReference type="PIRSF" id="PIRSF017082">
    <property type="entry name" value="YflP"/>
    <property type="match status" value="1"/>
</dbReference>
<reference evidence="3 4" key="1">
    <citation type="submission" date="2018-12" db="EMBL/GenBank/DDBJ databases">
        <title>Comparitive functional genomics of dry heat resistant strains isolated from the viking spacecraft.</title>
        <authorList>
            <person name="Seuylemezian A."/>
            <person name="Vaishampayan P."/>
        </authorList>
    </citation>
    <scope>NUCLEOTIDE SEQUENCE [LARGE SCALE GENOMIC DNA]</scope>
    <source>
        <strain evidence="3 4">M6-11</strain>
    </source>
</reference>
<dbReference type="InterPro" id="IPR042100">
    <property type="entry name" value="Bug_dom1"/>
</dbReference>
<evidence type="ECO:0000313" key="4">
    <source>
        <dbReference type="Proteomes" id="UP000272481"/>
    </source>
</evidence>
<organism evidence="3 4">
    <name type="scientific">Bhargavaea beijingensis</name>
    <dbReference type="NCBI Taxonomy" id="426756"/>
    <lineage>
        <taxon>Bacteria</taxon>
        <taxon>Bacillati</taxon>
        <taxon>Bacillota</taxon>
        <taxon>Bacilli</taxon>
        <taxon>Bacillales</taxon>
        <taxon>Caryophanaceae</taxon>
        <taxon>Bhargavaea</taxon>
    </lineage>
</organism>
<protein>
    <submittedName>
        <fullName evidence="3">Tripartite tricarboxylate transporter substrate binding protein</fullName>
    </submittedName>
</protein>
<accession>A0ABX9ZF28</accession>
<sequence>MRKKLILSALLLSSALLAACSDSESSAGTDAGTYPEKPIQLVVPWSAGGDTDAIYRIVGDELSKELGQKIVIQNVAGASGVVGAQQAKTAKADGYTLLAVHDSVAMSQMTGQSDFGYSDFEPVALMTSSYDFIATSPENPWNSMEDLIEDAKNNPGSITYAASIGSTSQLEPVLMESVADVKLNIVGYDGTAERMKAVVANDVSLGSVSAIAGKDYIADNRMKLLGYNGEERSNVLPDVPTLKEQGLDMATGTNRGIVAPKGTPESIIKKLSDALETVANNEEFIERIEGLGTEVNFKNSTDYLEFIDQSEEEMRALLEKSNLLSE</sequence>
<dbReference type="Proteomes" id="UP000272481">
    <property type="component" value="Unassembled WGS sequence"/>
</dbReference>
<dbReference type="EMBL" id="RWGW01000005">
    <property type="protein sequence ID" value="RSK35660.1"/>
    <property type="molecule type" value="Genomic_DNA"/>
</dbReference>
<keyword evidence="2" id="KW-0732">Signal</keyword>
<dbReference type="PANTHER" id="PTHR42928:SF5">
    <property type="entry name" value="BLR1237 PROTEIN"/>
    <property type="match status" value="1"/>
</dbReference>
<feature type="signal peptide" evidence="2">
    <location>
        <begin position="1"/>
        <end position="18"/>
    </location>
</feature>
<dbReference type="PANTHER" id="PTHR42928">
    <property type="entry name" value="TRICARBOXYLATE-BINDING PROTEIN"/>
    <property type="match status" value="1"/>
</dbReference>
<keyword evidence="4" id="KW-1185">Reference proteome</keyword>
<feature type="chain" id="PRO_5045895477" evidence="2">
    <location>
        <begin position="19"/>
        <end position="326"/>
    </location>
</feature>
<evidence type="ECO:0000256" key="2">
    <source>
        <dbReference type="SAM" id="SignalP"/>
    </source>
</evidence>
<dbReference type="RefSeq" id="WP_125903502.1">
    <property type="nucleotide sequence ID" value="NZ_RWGW01000005.1"/>
</dbReference>
<proteinExistence type="inferred from homology"/>
<dbReference type="CDD" id="cd07012">
    <property type="entry name" value="PBP2_Bug_TTT"/>
    <property type="match status" value="1"/>
</dbReference>
<dbReference type="Gene3D" id="3.40.190.150">
    <property type="entry name" value="Bordetella uptake gene, domain 1"/>
    <property type="match status" value="1"/>
</dbReference>
<evidence type="ECO:0000313" key="3">
    <source>
        <dbReference type="EMBL" id="RSK35660.1"/>
    </source>
</evidence>
<comment type="caution">
    <text evidence="3">The sequence shown here is derived from an EMBL/GenBank/DDBJ whole genome shotgun (WGS) entry which is preliminary data.</text>
</comment>
<dbReference type="SUPFAM" id="SSF53850">
    <property type="entry name" value="Periplasmic binding protein-like II"/>
    <property type="match status" value="1"/>
</dbReference>
<name>A0ABX9ZF28_9BACL</name>
<dbReference type="InterPro" id="IPR005064">
    <property type="entry name" value="BUG"/>
</dbReference>
<comment type="similarity">
    <text evidence="1">Belongs to the UPF0065 (bug) family.</text>
</comment>
<dbReference type="Gene3D" id="3.40.190.10">
    <property type="entry name" value="Periplasmic binding protein-like II"/>
    <property type="match status" value="1"/>
</dbReference>
<evidence type="ECO:0000256" key="1">
    <source>
        <dbReference type="ARBA" id="ARBA00006987"/>
    </source>
</evidence>
<dbReference type="Pfam" id="PF03401">
    <property type="entry name" value="TctC"/>
    <property type="match status" value="1"/>
</dbReference>
<dbReference type="PROSITE" id="PS51257">
    <property type="entry name" value="PROKAR_LIPOPROTEIN"/>
    <property type="match status" value="1"/>
</dbReference>